<dbReference type="Proteomes" id="UP000219182">
    <property type="component" value="Unassembled WGS sequence"/>
</dbReference>
<reference evidence="1 2" key="1">
    <citation type="submission" date="2017-09" db="EMBL/GenBank/DDBJ databases">
        <title>Mesorhizobum sanjuanii sp. nov. isolated from nodules of Lotus tenuis in saline-alkaline lowlands of Flooding Pampa.</title>
        <authorList>
            <person name="Sannazzaro A.I."/>
            <person name="Torres Tejerizo G.A."/>
            <person name="Fontana F."/>
            <person name="Cumpa Velazquez L.M."/>
            <person name="Hansen L."/>
            <person name="Pistorio M."/>
            <person name="Estrella M.J."/>
        </authorList>
    </citation>
    <scope>NUCLEOTIDE SEQUENCE [LARGE SCALE GENOMIC DNA]</scope>
    <source>
        <strain evidence="1 2">BSA136</strain>
    </source>
</reference>
<name>A0A2A6FK56_9HYPH</name>
<evidence type="ECO:0000313" key="1">
    <source>
        <dbReference type="EMBL" id="PDQ22021.1"/>
    </source>
</evidence>
<sequence>MLLAPDFDLTDQSIMLRVRPRARGASSFPLADHTDHILNGSLTRGNEPIAADIFAVHLDRLTI</sequence>
<dbReference type="EMBL" id="NWQG01000030">
    <property type="protein sequence ID" value="PDQ22021.1"/>
    <property type="molecule type" value="Genomic_DNA"/>
</dbReference>
<proteinExistence type="predicted"/>
<dbReference type="AlphaFoldDB" id="A0A2A6FK56"/>
<protein>
    <submittedName>
        <fullName evidence="1">Uncharacterized protein</fullName>
    </submittedName>
</protein>
<organism evidence="1 2">
    <name type="scientific">Mesorhizobium sanjuanii</name>
    <dbReference type="NCBI Taxonomy" id="2037900"/>
    <lineage>
        <taxon>Bacteria</taxon>
        <taxon>Pseudomonadati</taxon>
        <taxon>Pseudomonadota</taxon>
        <taxon>Alphaproteobacteria</taxon>
        <taxon>Hyphomicrobiales</taxon>
        <taxon>Phyllobacteriaceae</taxon>
        <taxon>Mesorhizobium</taxon>
    </lineage>
</organism>
<comment type="caution">
    <text evidence="1">The sequence shown here is derived from an EMBL/GenBank/DDBJ whole genome shotgun (WGS) entry which is preliminary data.</text>
</comment>
<gene>
    <name evidence="1" type="ORF">CN311_06290</name>
</gene>
<keyword evidence="2" id="KW-1185">Reference proteome</keyword>
<accession>A0A2A6FK56</accession>
<evidence type="ECO:0000313" key="2">
    <source>
        <dbReference type="Proteomes" id="UP000219182"/>
    </source>
</evidence>